<evidence type="ECO:0000259" key="6">
    <source>
        <dbReference type="PROSITE" id="PS50835"/>
    </source>
</evidence>
<dbReference type="CDD" id="cd00096">
    <property type="entry name" value="Ig"/>
    <property type="match status" value="1"/>
</dbReference>
<dbReference type="PANTHER" id="PTHR11640:SF31">
    <property type="entry name" value="IRREGULAR CHIASM C-ROUGHEST PROTEIN-RELATED"/>
    <property type="match status" value="1"/>
</dbReference>
<reference evidence="7 8" key="1">
    <citation type="submission" date="2023-02" db="EMBL/GenBank/DDBJ databases">
        <title>LHISI_Scaffold_Assembly.</title>
        <authorList>
            <person name="Stuart O.P."/>
            <person name="Cleave R."/>
            <person name="Magrath M.J.L."/>
            <person name="Mikheyev A.S."/>
        </authorList>
    </citation>
    <scope>NUCLEOTIDE SEQUENCE [LARGE SCALE GENOMIC DNA]</scope>
    <source>
        <strain evidence="7">Daus_M_001</strain>
        <tissue evidence="7">Leg muscle</tissue>
    </source>
</reference>
<keyword evidence="4" id="KW-0325">Glycoprotein</keyword>
<dbReference type="SMART" id="SM00409">
    <property type="entry name" value="IG"/>
    <property type="match status" value="1"/>
</dbReference>
<evidence type="ECO:0000256" key="3">
    <source>
        <dbReference type="ARBA" id="ARBA00023157"/>
    </source>
</evidence>
<dbReference type="SMART" id="SM00408">
    <property type="entry name" value="IGc2"/>
    <property type="match status" value="1"/>
</dbReference>
<evidence type="ECO:0000256" key="1">
    <source>
        <dbReference type="ARBA" id="ARBA00004479"/>
    </source>
</evidence>
<dbReference type="Proteomes" id="UP001159363">
    <property type="component" value="Chromosome 4"/>
</dbReference>
<accession>A0ABQ9HEC5</accession>
<evidence type="ECO:0000313" key="7">
    <source>
        <dbReference type="EMBL" id="KAJ8882413.1"/>
    </source>
</evidence>
<dbReference type="InterPro" id="IPR013783">
    <property type="entry name" value="Ig-like_fold"/>
</dbReference>
<keyword evidence="8" id="KW-1185">Reference proteome</keyword>
<keyword evidence="5" id="KW-0393">Immunoglobulin domain</keyword>
<keyword evidence="3" id="KW-1015">Disulfide bond</keyword>
<sequence>MLTVAVPVYVRIPASTSAVEGEKLQLKCTVYGQPVPSVEWQFGNNTIKEDKGRIHLLEYEGVPNAMLQIDDTKMEDRGEYTCSARNGYWNETVATTMVRVKGECIHL</sequence>
<comment type="subcellular location">
    <subcellularLocation>
        <location evidence="1">Membrane</location>
        <topology evidence="1">Single-pass type I membrane protein</topology>
    </subcellularLocation>
</comment>
<dbReference type="EMBL" id="JARBHB010000005">
    <property type="protein sequence ID" value="KAJ8882413.1"/>
    <property type="molecule type" value="Genomic_DNA"/>
</dbReference>
<dbReference type="InterPro" id="IPR003599">
    <property type="entry name" value="Ig_sub"/>
</dbReference>
<dbReference type="SUPFAM" id="SSF48726">
    <property type="entry name" value="Immunoglobulin"/>
    <property type="match status" value="1"/>
</dbReference>
<name>A0ABQ9HEC5_9NEOP</name>
<keyword evidence="2" id="KW-0472">Membrane</keyword>
<dbReference type="Gene3D" id="2.60.40.10">
    <property type="entry name" value="Immunoglobulins"/>
    <property type="match status" value="1"/>
</dbReference>
<dbReference type="InterPro" id="IPR036179">
    <property type="entry name" value="Ig-like_dom_sf"/>
</dbReference>
<dbReference type="InterPro" id="IPR051275">
    <property type="entry name" value="Cell_adhesion_signaling"/>
</dbReference>
<protein>
    <recommendedName>
        <fullName evidence="6">Ig-like domain-containing protein</fullName>
    </recommendedName>
</protein>
<dbReference type="InterPro" id="IPR013098">
    <property type="entry name" value="Ig_I-set"/>
</dbReference>
<dbReference type="Pfam" id="PF07679">
    <property type="entry name" value="I-set"/>
    <property type="match status" value="1"/>
</dbReference>
<dbReference type="InterPro" id="IPR007110">
    <property type="entry name" value="Ig-like_dom"/>
</dbReference>
<dbReference type="InterPro" id="IPR003598">
    <property type="entry name" value="Ig_sub2"/>
</dbReference>
<dbReference type="PANTHER" id="PTHR11640">
    <property type="entry name" value="NEPHRIN"/>
    <property type="match status" value="1"/>
</dbReference>
<proteinExistence type="predicted"/>
<evidence type="ECO:0000256" key="5">
    <source>
        <dbReference type="ARBA" id="ARBA00023319"/>
    </source>
</evidence>
<evidence type="ECO:0000256" key="2">
    <source>
        <dbReference type="ARBA" id="ARBA00023136"/>
    </source>
</evidence>
<evidence type="ECO:0000256" key="4">
    <source>
        <dbReference type="ARBA" id="ARBA00023180"/>
    </source>
</evidence>
<feature type="domain" description="Ig-like" evidence="6">
    <location>
        <begin position="7"/>
        <end position="101"/>
    </location>
</feature>
<evidence type="ECO:0000313" key="8">
    <source>
        <dbReference type="Proteomes" id="UP001159363"/>
    </source>
</evidence>
<comment type="caution">
    <text evidence="7">The sequence shown here is derived from an EMBL/GenBank/DDBJ whole genome shotgun (WGS) entry which is preliminary data.</text>
</comment>
<organism evidence="7 8">
    <name type="scientific">Dryococelus australis</name>
    <dbReference type="NCBI Taxonomy" id="614101"/>
    <lineage>
        <taxon>Eukaryota</taxon>
        <taxon>Metazoa</taxon>
        <taxon>Ecdysozoa</taxon>
        <taxon>Arthropoda</taxon>
        <taxon>Hexapoda</taxon>
        <taxon>Insecta</taxon>
        <taxon>Pterygota</taxon>
        <taxon>Neoptera</taxon>
        <taxon>Polyneoptera</taxon>
        <taxon>Phasmatodea</taxon>
        <taxon>Verophasmatodea</taxon>
        <taxon>Anareolatae</taxon>
        <taxon>Phasmatidae</taxon>
        <taxon>Eurycanthinae</taxon>
        <taxon>Dryococelus</taxon>
    </lineage>
</organism>
<dbReference type="PROSITE" id="PS50835">
    <property type="entry name" value="IG_LIKE"/>
    <property type="match status" value="1"/>
</dbReference>
<gene>
    <name evidence="7" type="ORF">PR048_014221</name>
</gene>